<dbReference type="PROSITE" id="PS51473">
    <property type="entry name" value="GNK2"/>
    <property type="match status" value="4"/>
</dbReference>
<keyword evidence="3" id="KW-0597">Phosphoprotein</keyword>
<dbReference type="GO" id="GO:0005524">
    <property type="term" value="F:ATP binding"/>
    <property type="evidence" value="ECO:0007669"/>
    <property type="project" value="UniProtKB-KW"/>
</dbReference>
<dbReference type="Gene3D" id="1.10.510.10">
    <property type="entry name" value="Transferase(Phosphotransferase) domain 1"/>
    <property type="match status" value="2"/>
</dbReference>
<dbReference type="SMART" id="SM00220">
    <property type="entry name" value="S_TKc"/>
    <property type="match status" value="2"/>
</dbReference>
<feature type="domain" description="Gnk2-homologous" evidence="18">
    <location>
        <begin position="33"/>
        <end position="136"/>
    </location>
</feature>
<keyword evidence="13" id="KW-0325">Glycoprotein</keyword>
<feature type="signal peptide" evidence="16">
    <location>
        <begin position="1"/>
        <end position="26"/>
    </location>
</feature>
<evidence type="ECO:0000256" key="2">
    <source>
        <dbReference type="ARBA" id="ARBA00022527"/>
    </source>
</evidence>
<dbReference type="InterPro" id="IPR008271">
    <property type="entry name" value="Ser/Thr_kinase_AS"/>
</dbReference>
<keyword evidence="4" id="KW-0808">Transferase</keyword>
<dbReference type="CDD" id="cd23509">
    <property type="entry name" value="Gnk2-like"/>
    <property type="match status" value="4"/>
</dbReference>
<gene>
    <name evidence="19" type="ORF">U9M48_044390</name>
</gene>
<dbReference type="Proteomes" id="UP001341281">
    <property type="component" value="Chromosome 10"/>
</dbReference>
<keyword evidence="2" id="KW-0723">Serine/threonine-protein kinase</keyword>
<evidence type="ECO:0000256" key="6">
    <source>
        <dbReference type="ARBA" id="ARBA00022729"/>
    </source>
</evidence>
<keyword evidence="20" id="KW-1185">Reference proteome</keyword>
<evidence type="ECO:0000256" key="14">
    <source>
        <dbReference type="SAM" id="MobiDB-lite"/>
    </source>
</evidence>
<feature type="region of interest" description="Disordered" evidence="14">
    <location>
        <begin position="1304"/>
        <end position="1337"/>
    </location>
</feature>
<dbReference type="PROSITE" id="PS50011">
    <property type="entry name" value="PROTEIN_KINASE_DOM"/>
    <property type="match status" value="2"/>
</dbReference>
<evidence type="ECO:0000256" key="8">
    <source>
        <dbReference type="ARBA" id="ARBA00022741"/>
    </source>
</evidence>
<evidence type="ECO:0000256" key="7">
    <source>
        <dbReference type="ARBA" id="ARBA00022737"/>
    </source>
</evidence>
<dbReference type="InterPro" id="IPR011009">
    <property type="entry name" value="Kinase-like_dom_sf"/>
</dbReference>
<keyword evidence="6 16" id="KW-0732">Signal</keyword>
<evidence type="ECO:0000256" key="10">
    <source>
        <dbReference type="ARBA" id="ARBA00022840"/>
    </source>
</evidence>
<dbReference type="GO" id="GO:0006950">
    <property type="term" value="P:response to stress"/>
    <property type="evidence" value="ECO:0007669"/>
    <property type="project" value="UniProtKB-ARBA"/>
</dbReference>
<keyword evidence="7" id="KW-0677">Repeat</keyword>
<evidence type="ECO:0000259" key="17">
    <source>
        <dbReference type="PROSITE" id="PS50011"/>
    </source>
</evidence>
<evidence type="ECO:0000256" key="16">
    <source>
        <dbReference type="SAM" id="SignalP"/>
    </source>
</evidence>
<protein>
    <submittedName>
        <fullName evidence="19">Uncharacterized protein</fullName>
    </submittedName>
</protein>
<dbReference type="CDD" id="cd14066">
    <property type="entry name" value="STKc_IRAK"/>
    <property type="match status" value="2"/>
</dbReference>
<dbReference type="InterPro" id="IPR001245">
    <property type="entry name" value="Ser-Thr/Tyr_kinase_cat_dom"/>
</dbReference>
<keyword evidence="8" id="KW-0547">Nucleotide-binding</keyword>
<dbReference type="PANTHER" id="PTHR27002:SF1050">
    <property type="entry name" value="CYSTEINE-RICH RECEPTOR-LIKE PROTEIN KINASE 5"/>
    <property type="match status" value="1"/>
</dbReference>
<dbReference type="GO" id="GO:0005886">
    <property type="term" value="C:plasma membrane"/>
    <property type="evidence" value="ECO:0007669"/>
    <property type="project" value="TreeGrafter"/>
</dbReference>
<organism evidence="19 20">
    <name type="scientific">Paspalum notatum var. saurae</name>
    <dbReference type="NCBI Taxonomy" id="547442"/>
    <lineage>
        <taxon>Eukaryota</taxon>
        <taxon>Viridiplantae</taxon>
        <taxon>Streptophyta</taxon>
        <taxon>Embryophyta</taxon>
        <taxon>Tracheophyta</taxon>
        <taxon>Spermatophyta</taxon>
        <taxon>Magnoliopsida</taxon>
        <taxon>Liliopsida</taxon>
        <taxon>Poales</taxon>
        <taxon>Poaceae</taxon>
        <taxon>PACMAD clade</taxon>
        <taxon>Panicoideae</taxon>
        <taxon>Andropogonodae</taxon>
        <taxon>Paspaleae</taxon>
        <taxon>Paspalinae</taxon>
        <taxon>Paspalum</taxon>
    </lineage>
</organism>
<feature type="transmembrane region" description="Helical" evidence="15">
    <location>
        <begin position="937"/>
        <end position="959"/>
    </location>
</feature>
<dbReference type="Pfam" id="PF01657">
    <property type="entry name" value="Stress-antifung"/>
    <property type="match status" value="4"/>
</dbReference>
<evidence type="ECO:0000313" key="20">
    <source>
        <dbReference type="Proteomes" id="UP001341281"/>
    </source>
</evidence>
<keyword evidence="10" id="KW-0067">ATP-binding</keyword>
<accession>A0AAQ3UV65</accession>
<dbReference type="FunFam" id="3.30.430.20:FF:000002">
    <property type="entry name" value="Cysteine-rich receptor-like protein kinase 10"/>
    <property type="match status" value="1"/>
</dbReference>
<evidence type="ECO:0000256" key="13">
    <source>
        <dbReference type="ARBA" id="ARBA00023180"/>
    </source>
</evidence>
<evidence type="ECO:0000259" key="18">
    <source>
        <dbReference type="PROSITE" id="PS51473"/>
    </source>
</evidence>
<proteinExistence type="predicted"/>
<dbReference type="GO" id="GO:0004674">
    <property type="term" value="F:protein serine/threonine kinase activity"/>
    <property type="evidence" value="ECO:0007669"/>
    <property type="project" value="UniProtKB-KW"/>
</dbReference>
<evidence type="ECO:0000256" key="1">
    <source>
        <dbReference type="ARBA" id="ARBA00004167"/>
    </source>
</evidence>
<feature type="transmembrane region" description="Helical" evidence="15">
    <location>
        <begin position="272"/>
        <end position="295"/>
    </location>
</feature>
<dbReference type="FunFam" id="1.10.510.10:FF:000129">
    <property type="entry name" value="cysteine-rich receptor-like protein kinase 10"/>
    <property type="match status" value="2"/>
</dbReference>
<evidence type="ECO:0000256" key="11">
    <source>
        <dbReference type="ARBA" id="ARBA00022989"/>
    </source>
</evidence>
<evidence type="ECO:0000256" key="5">
    <source>
        <dbReference type="ARBA" id="ARBA00022692"/>
    </source>
</evidence>
<feature type="domain" description="Protein kinase" evidence="17">
    <location>
        <begin position="360"/>
        <end position="628"/>
    </location>
</feature>
<evidence type="ECO:0000256" key="9">
    <source>
        <dbReference type="ARBA" id="ARBA00022777"/>
    </source>
</evidence>
<feature type="domain" description="Gnk2-homologous" evidence="18">
    <location>
        <begin position="686"/>
        <end position="785"/>
    </location>
</feature>
<dbReference type="InterPro" id="IPR002902">
    <property type="entry name" value="GNK2"/>
</dbReference>
<reference evidence="19 20" key="1">
    <citation type="submission" date="2024-02" db="EMBL/GenBank/DDBJ databases">
        <title>High-quality chromosome-scale genome assembly of Pensacola bahiagrass (Paspalum notatum Flugge var. saurae).</title>
        <authorList>
            <person name="Vega J.M."/>
            <person name="Podio M."/>
            <person name="Orjuela J."/>
            <person name="Siena L.A."/>
            <person name="Pessino S.C."/>
            <person name="Combes M.C."/>
            <person name="Mariac C."/>
            <person name="Albertini E."/>
            <person name="Pupilli F."/>
            <person name="Ortiz J.P.A."/>
            <person name="Leblanc O."/>
        </authorList>
    </citation>
    <scope>NUCLEOTIDE SEQUENCE [LARGE SCALE GENOMIC DNA]</scope>
    <source>
        <strain evidence="19">R1</strain>
        <tissue evidence="19">Leaf</tissue>
    </source>
</reference>
<comment type="subcellular location">
    <subcellularLocation>
        <location evidence="1">Membrane</location>
        <topology evidence="1">Single-pass membrane protein</topology>
    </subcellularLocation>
</comment>
<sequence length="1337" mass="145510">MQHSLLLPLVLLCASSLLLLAATTNADDLRFFMSTDCPLPDTKNNTRGGAFQANLDAMLSSLPAAAAASSGFAENVTGAAPDQVYGLAQFRGDIGASDCRACLSASAQEMASKCAGQRSAVLIYEGCLLRYSDEGFFGEADTSNPLYMCDLDNATQPQFATSRDALMHSLAEEAYGLPRMFAAGAVDVTLYEKIYGMAQCTRDLGPDDCQGCLANAVSKIQAYKNCSGRQGGRLFNWSCSIRFQIAPFYNASAVAAMSSAGTGSRRTVRSTALLVSIPVVITLLLLLLLLLAVYIKRNRKLARIARDSKCRPTSVSQEHSAESSRLDYFISSILEAGNGDDEEMTSSAPLQYDLTATNNFSEENMLGKGGFGPVYKGTIENGQEIAVKRLSTISQQGLVEMKNEIALVAKLQHKNLVCLLGFCIEEEEKLLVYEFLSNKSLNKILFDPTTQQKLSWEQRYKIIEGIGRGLLYLHEDSRLTIIHRDLKPDNVLLDADMNPKISDFGLAKLFKIEAGEANTRHIAGTYGYMAPEYAFRGIFSTNSDVFSYGVLVLEIVTGRRASEDLLALVWRHWSLGSVLQLLDGYPDDEPGKQDMLRCIHVGLLCVEEDPQLRPRMASVLLMLKNRILTMSPPTKPAFVVTAETTPRAVSCEPSINEFSVLLPLFLLLCWSLLHLAGPANADILMFPIYTQCSIGMNYTRRSAFQADLNATLSSLPAASAASSGFAESVTGQAYALAQCRGDVGASDCRSCLNATAREIAGACPGQKSALRIYEGCLLRYSNASFFGAPYTSDPIFELANTDGVDQPEQFMSRLGALMADLKTKAAYGSPRMFAAGAVPHTSFVTLYGLAQCTRDTRPDDCNVCLGILVGAIPRCCDGKKGGRIFAPICQLRFEIYQFYDAQGAQVAMGPSPAVAPGAGGGPLRLSSPSVKEVIEQIALIAISILAAVTMMLLLFVTAYTCKKNRKPHEHVHIVSEGHGDEEEMRSSEPLTYDLSTLRAATDNFSEENKLGEGGFGPVYKGTLQNGQAIAVKRLSRTSQQGHVEMKNEVVLVAKLQHKNLVRLLGCCIEEDEKLLVYEFLVNKSLDKILFDPTRQQALSWGQRYKIIEGIGRGLLYLHEDSRLTIIHRDLKAGNILLDADMNPKISDFGLAKLFDIDSSVANTSHIAGTYGYMAPEYAVRGLFSTKSDVYSYGVLVLEIVTGRRPSENLINFVKYALQSNRTFHGGLITLAGHEQVWGHWRRQSVQQLIDGSVGDGGGPGLQEMLRCIHVGLLCVQEDPHLRPSMASVVVMLNSRSITLPVPAEPGFLTPAGEGTRTAAPAREPSINEGSVSELEPR</sequence>
<keyword evidence="5 15" id="KW-0812">Transmembrane</keyword>
<keyword evidence="9" id="KW-0418">Kinase</keyword>
<keyword evidence="12 15" id="KW-0472">Membrane</keyword>
<dbReference type="SUPFAM" id="SSF56112">
    <property type="entry name" value="Protein kinase-like (PK-like)"/>
    <property type="match status" value="2"/>
</dbReference>
<evidence type="ECO:0000256" key="12">
    <source>
        <dbReference type="ARBA" id="ARBA00023136"/>
    </source>
</evidence>
<evidence type="ECO:0000313" key="19">
    <source>
        <dbReference type="EMBL" id="WVZ99033.1"/>
    </source>
</evidence>
<dbReference type="PROSITE" id="PS00108">
    <property type="entry name" value="PROTEIN_KINASE_ST"/>
    <property type="match status" value="2"/>
</dbReference>
<evidence type="ECO:0000256" key="3">
    <source>
        <dbReference type="ARBA" id="ARBA00022553"/>
    </source>
</evidence>
<dbReference type="Gene3D" id="3.30.200.20">
    <property type="entry name" value="Phosphorylase Kinase, domain 1"/>
    <property type="match status" value="2"/>
</dbReference>
<feature type="chain" id="PRO_5042940017" evidence="16">
    <location>
        <begin position="27"/>
        <end position="1337"/>
    </location>
</feature>
<dbReference type="FunFam" id="3.30.200.20:FF:000142">
    <property type="entry name" value="Cysteine-rich receptor-like protein kinase 10"/>
    <property type="match status" value="2"/>
</dbReference>
<dbReference type="InterPro" id="IPR038408">
    <property type="entry name" value="GNK2_sf"/>
</dbReference>
<dbReference type="EMBL" id="CP144754">
    <property type="protein sequence ID" value="WVZ99033.1"/>
    <property type="molecule type" value="Genomic_DNA"/>
</dbReference>
<evidence type="ECO:0000256" key="4">
    <source>
        <dbReference type="ARBA" id="ARBA00022679"/>
    </source>
</evidence>
<dbReference type="Gene3D" id="3.30.430.20">
    <property type="entry name" value="Gnk2 domain, C-X8-C-X2-C motif"/>
    <property type="match status" value="4"/>
</dbReference>
<feature type="domain" description="Protein kinase" evidence="17">
    <location>
        <begin position="1004"/>
        <end position="1299"/>
    </location>
</feature>
<keyword evidence="11 15" id="KW-1133">Transmembrane helix</keyword>
<dbReference type="InterPro" id="IPR000719">
    <property type="entry name" value="Prot_kinase_dom"/>
</dbReference>
<dbReference type="PANTHER" id="PTHR27002">
    <property type="entry name" value="RECEPTOR-LIKE SERINE/THREONINE-PROTEIN KINASE SD1-8"/>
    <property type="match status" value="1"/>
</dbReference>
<feature type="domain" description="Gnk2-homologous" evidence="18">
    <location>
        <begin position="792"/>
        <end position="898"/>
    </location>
</feature>
<feature type="domain" description="Gnk2-homologous" evidence="18">
    <location>
        <begin position="141"/>
        <end position="248"/>
    </location>
</feature>
<evidence type="ECO:0000256" key="15">
    <source>
        <dbReference type="SAM" id="Phobius"/>
    </source>
</evidence>
<dbReference type="Pfam" id="PF00069">
    <property type="entry name" value="Pkinase"/>
    <property type="match status" value="1"/>
</dbReference>
<name>A0AAQ3UV65_PASNO</name>
<dbReference type="Pfam" id="PF07714">
    <property type="entry name" value="PK_Tyr_Ser-Thr"/>
    <property type="match status" value="1"/>
</dbReference>